<dbReference type="AlphaFoldDB" id="A0AAV7N9B1"/>
<comment type="caution">
    <text evidence="1">The sequence shown here is derived from an EMBL/GenBank/DDBJ whole genome shotgun (WGS) entry which is preliminary data.</text>
</comment>
<gene>
    <name evidence="1" type="ORF">NDU88_008304</name>
</gene>
<sequence length="103" mass="11370">MGYYPVPAIPPSSAPTTSPLIRWDTIQCPPSSAPTTSPLIRWILSSARHPSIFSAHYIAADPMGYYPVPSIPPSSAPTTSPLIRWDTIQCPPSLHLQRQLHRR</sequence>
<evidence type="ECO:0000313" key="1">
    <source>
        <dbReference type="EMBL" id="KAJ1110958.1"/>
    </source>
</evidence>
<organism evidence="1 2">
    <name type="scientific">Pleurodeles waltl</name>
    <name type="common">Iberian ribbed newt</name>
    <dbReference type="NCBI Taxonomy" id="8319"/>
    <lineage>
        <taxon>Eukaryota</taxon>
        <taxon>Metazoa</taxon>
        <taxon>Chordata</taxon>
        <taxon>Craniata</taxon>
        <taxon>Vertebrata</taxon>
        <taxon>Euteleostomi</taxon>
        <taxon>Amphibia</taxon>
        <taxon>Batrachia</taxon>
        <taxon>Caudata</taxon>
        <taxon>Salamandroidea</taxon>
        <taxon>Salamandridae</taxon>
        <taxon>Pleurodelinae</taxon>
        <taxon>Pleurodeles</taxon>
    </lineage>
</organism>
<name>A0AAV7N9B1_PLEWA</name>
<proteinExistence type="predicted"/>
<protein>
    <submittedName>
        <fullName evidence="1">Uncharacterized protein</fullName>
    </submittedName>
</protein>
<dbReference type="Proteomes" id="UP001066276">
    <property type="component" value="Chromosome 9"/>
</dbReference>
<dbReference type="EMBL" id="JANPWB010000013">
    <property type="protein sequence ID" value="KAJ1110958.1"/>
    <property type="molecule type" value="Genomic_DNA"/>
</dbReference>
<reference evidence="1" key="1">
    <citation type="journal article" date="2022" name="bioRxiv">
        <title>Sequencing and chromosome-scale assembly of the giantPleurodeles waltlgenome.</title>
        <authorList>
            <person name="Brown T."/>
            <person name="Elewa A."/>
            <person name="Iarovenko S."/>
            <person name="Subramanian E."/>
            <person name="Araus A.J."/>
            <person name="Petzold A."/>
            <person name="Susuki M."/>
            <person name="Suzuki K.-i.T."/>
            <person name="Hayashi T."/>
            <person name="Toyoda A."/>
            <person name="Oliveira C."/>
            <person name="Osipova E."/>
            <person name="Leigh N.D."/>
            <person name="Simon A."/>
            <person name="Yun M.H."/>
        </authorList>
    </citation>
    <scope>NUCLEOTIDE SEQUENCE</scope>
    <source>
        <strain evidence="1">20211129_DDA</strain>
        <tissue evidence="1">Liver</tissue>
    </source>
</reference>
<keyword evidence="2" id="KW-1185">Reference proteome</keyword>
<evidence type="ECO:0000313" key="2">
    <source>
        <dbReference type="Proteomes" id="UP001066276"/>
    </source>
</evidence>
<accession>A0AAV7N9B1</accession>